<feature type="domain" description="Wbp11/ELF5/Saf1 N-terminal" evidence="2">
    <location>
        <begin position="6"/>
        <end position="83"/>
    </location>
</feature>
<feature type="compositionally biased region" description="Basic and acidic residues" evidence="1">
    <location>
        <begin position="285"/>
        <end position="305"/>
    </location>
</feature>
<evidence type="ECO:0000313" key="3">
    <source>
        <dbReference type="EMBL" id="KAF7505794.1"/>
    </source>
</evidence>
<comment type="caution">
    <text evidence="3">The sequence shown here is derived from an EMBL/GenBank/DDBJ whole genome shotgun (WGS) entry which is preliminary data.</text>
</comment>
<protein>
    <recommendedName>
        <fullName evidence="2">Wbp11/ELF5/Saf1 N-terminal domain-containing protein</fullName>
    </recommendedName>
</protein>
<evidence type="ECO:0000256" key="1">
    <source>
        <dbReference type="SAM" id="MobiDB-lite"/>
    </source>
</evidence>
<name>A0A8H7E080_9EURO</name>
<proteinExistence type="predicted"/>
<evidence type="ECO:0000313" key="4">
    <source>
        <dbReference type="Proteomes" id="UP000606974"/>
    </source>
</evidence>
<dbReference type="OrthoDB" id="5597581at2759"/>
<dbReference type="Proteomes" id="UP000606974">
    <property type="component" value="Unassembled WGS sequence"/>
</dbReference>
<dbReference type="Pfam" id="PF09429">
    <property type="entry name" value="Wbp11"/>
    <property type="match status" value="1"/>
</dbReference>
<accession>A0A8H7E080</accession>
<feature type="region of interest" description="Disordered" evidence="1">
    <location>
        <begin position="1"/>
        <end position="68"/>
    </location>
</feature>
<feature type="region of interest" description="Disordered" evidence="1">
    <location>
        <begin position="247"/>
        <end position="314"/>
    </location>
</feature>
<sequence>MPKDKERSVNPAQQQRKLDKVKALKKGKAELQARRNEKLARRNPDRLQRQVDDLKALEESGSIRPREKQILEGLEKDLRAVRKAREALGEKAPQYGNKSGPGRGDGGDGRGKDGTLGKRKWNGEQKQYWEKGQEQSSGSETDESVRRIPMPKDTPPPIPQRRANRHGTSANAEPLADNRSGGKQSNDSPPVPIAVQPKTTYESAPQIRDLRKEAIGRFVPNVVRKKQDAIKGSGTLVEPEELDKLEREGYIGQKGKHNPEVVPQQPSSLPSTASSDAITNVASEAEARRLAQEEERFRNEMRQVEIEEVEDEDL</sequence>
<organism evidence="3 4">
    <name type="scientific">Endocarpon pusillum</name>
    <dbReference type="NCBI Taxonomy" id="364733"/>
    <lineage>
        <taxon>Eukaryota</taxon>
        <taxon>Fungi</taxon>
        <taxon>Dikarya</taxon>
        <taxon>Ascomycota</taxon>
        <taxon>Pezizomycotina</taxon>
        <taxon>Eurotiomycetes</taxon>
        <taxon>Chaetothyriomycetidae</taxon>
        <taxon>Verrucariales</taxon>
        <taxon>Verrucariaceae</taxon>
        <taxon>Endocarpon</taxon>
    </lineage>
</organism>
<feature type="region of interest" description="Disordered" evidence="1">
    <location>
        <begin position="85"/>
        <end position="206"/>
    </location>
</feature>
<gene>
    <name evidence="3" type="ORF">GJ744_000465</name>
</gene>
<feature type="compositionally biased region" description="Polar residues" evidence="1">
    <location>
        <begin position="264"/>
        <end position="281"/>
    </location>
</feature>
<reference evidence="3" key="1">
    <citation type="submission" date="2020-02" db="EMBL/GenBank/DDBJ databases">
        <authorList>
            <person name="Palmer J.M."/>
        </authorList>
    </citation>
    <scope>NUCLEOTIDE SEQUENCE</scope>
    <source>
        <strain evidence="3">EPUS1.4</strain>
        <tissue evidence="3">Thallus</tissue>
    </source>
</reference>
<dbReference type="GO" id="GO:0006396">
    <property type="term" value="P:RNA processing"/>
    <property type="evidence" value="ECO:0007669"/>
    <property type="project" value="InterPro"/>
</dbReference>
<keyword evidence="4" id="KW-1185">Reference proteome</keyword>
<dbReference type="InterPro" id="IPR019007">
    <property type="entry name" value="Wbp11/ELF5/Saf1_N"/>
</dbReference>
<dbReference type="EMBL" id="JAACFV010000101">
    <property type="protein sequence ID" value="KAF7505794.1"/>
    <property type="molecule type" value="Genomic_DNA"/>
</dbReference>
<dbReference type="AlphaFoldDB" id="A0A8H7E080"/>
<evidence type="ECO:0000259" key="2">
    <source>
        <dbReference type="Pfam" id="PF09429"/>
    </source>
</evidence>
<feature type="compositionally biased region" description="Basic and acidic residues" evidence="1">
    <location>
        <begin position="16"/>
        <end position="58"/>
    </location>
</feature>
<feature type="compositionally biased region" description="Basic and acidic residues" evidence="1">
    <location>
        <begin position="105"/>
        <end position="133"/>
    </location>
</feature>